<evidence type="ECO:0008006" key="3">
    <source>
        <dbReference type="Google" id="ProtNLM"/>
    </source>
</evidence>
<keyword evidence="2" id="KW-1185">Reference proteome</keyword>
<dbReference type="SUPFAM" id="SSF50494">
    <property type="entry name" value="Trypsin-like serine proteases"/>
    <property type="match status" value="1"/>
</dbReference>
<dbReference type="RefSeq" id="WP_109870241.1">
    <property type="nucleotide sequence ID" value="NZ_QGNA01000002.1"/>
</dbReference>
<dbReference type="Proteomes" id="UP000245765">
    <property type="component" value="Unassembled WGS sequence"/>
</dbReference>
<dbReference type="InterPro" id="IPR043504">
    <property type="entry name" value="Peptidase_S1_PA_chymotrypsin"/>
</dbReference>
<dbReference type="AlphaFoldDB" id="A0A317FDG9"/>
<comment type="caution">
    <text evidence="1">The sequence shown here is derived from an EMBL/GenBank/DDBJ whole genome shotgun (WGS) entry which is preliminary data.</text>
</comment>
<accession>A0A317FDG9</accession>
<reference evidence="2" key="1">
    <citation type="submission" date="2018-05" db="EMBL/GenBank/DDBJ databases">
        <authorList>
            <person name="Du Z."/>
            <person name="Wang X."/>
        </authorList>
    </citation>
    <scope>NUCLEOTIDE SEQUENCE [LARGE SCALE GENOMIC DNA]</scope>
    <source>
        <strain evidence="2">CQN31</strain>
    </source>
</reference>
<sequence length="366" mass="37714">MLDSAGSGRTATWMAGRIYEWAKEVGALADGSGSGLGGPGLATYLGVSCDAKQAQAVERLRKMKVVAVVADDDANHVGVLVKTQVSEAAIRSLPTKLGDFSIEFLGHAEAPSFPPSVAPHSAALGGSRFWTPGGRFACGSSITAAPIHSAGTMGALIRLADGRLCGLTNNHVTGACNYTEVGMHVMCPSTVDAAVNQPPPTAIGKHLRLAEIRAGDPGQLSKQRLDVAIFTINDENLVTSWQGDKQYDTPAAVVPPAAQMRLKKVGRTSGLTSGRVVGEVKTPLVFPYAAPQFKANVHFEGVWSVAGLHGDEFSTFGDSGSLVVTEDGSAAVGLILGGQAGGVTYIMPIAAVLAEFGATLVGGHNI</sequence>
<evidence type="ECO:0000313" key="1">
    <source>
        <dbReference type="EMBL" id="PWS37131.1"/>
    </source>
</evidence>
<protein>
    <recommendedName>
        <fullName evidence="3">Serine protease</fullName>
    </recommendedName>
</protein>
<dbReference type="OrthoDB" id="500593at2"/>
<dbReference type="EMBL" id="QGNA01000002">
    <property type="protein sequence ID" value="PWS37131.1"/>
    <property type="molecule type" value="Genomic_DNA"/>
</dbReference>
<organism evidence="1 2">
    <name type="scientific">Falsiroseomonas bella</name>
    <dbReference type="NCBI Taxonomy" id="2184016"/>
    <lineage>
        <taxon>Bacteria</taxon>
        <taxon>Pseudomonadati</taxon>
        <taxon>Pseudomonadota</taxon>
        <taxon>Alphaproteobacteria</taxon>
        <taxon>Acetobacterales</taxon>
        <taxon>Roseomonadaceae</taxon>
        <taxon>Falsiroseomonas</taxon>
    </lineage>
</organism>
<gene>
    <name evidence="1" type="ORF">DFH01_09695</name>
</gene>
<dbReference type="InterPro" id="IPR009003">
    <property type="entry name" value="Peptidase_S1_PA"/>
</dbReference>
<evidence type="ECO:0000313" key="2">
    <source>
        <dbReference type="Proteomes" id="UP000245765"/>
    </source>
</evidence>
<proteinExistence type="predicted"/>
<name>A0A317FDG9_9PROT</name>
<dbReference type="Gene3D" id="2.40.10.10">
    <property type="entry name" value="Trypsin-like serine proteases"/>
    <property type="match status" value="2"/>
</dbReference>